<dbReference type="EMBL" id="CAAALY010262085">
    <property type="protein sequence ID" value="VEL39653.1"/>
    <property type="molecule type" value="Genomic_DNA"/>
</dbReference>
<sequence length="249" mass="27255">MASRANPRAQLRLPVGPSLRVKLQDTPTTDESTFRFAVKLGRSSLADWPPGKPKEHRLEEDKLLSARLQASKMETEDPSQAASATWTFQTVVLMVQATGRMSAGLSVQRPVQHTNRVVDKPTKSGAAKAHTPRHHPSASVVIVAVAVAVAVSLFAGQVLIFGQSKQTRTEGGLTTDVLQRWVVVARDSSLSDFCPQDELDGVDVDVEVSDGRWSKLGQASWTARGEEAKRRKGEKAKRQRDKRTKGLKN</sequence>
<reference evidence="3" key="1">
    <citation type="submission" date="2018-11" db="EMBL/GenBank/DDBJ databases">
        <authorList>
            <consortium name="Pathogen Informatics"/>
        </authorList>
    </citation>
    <scope>NUCLEOTIDE SEQUENCE</scope>
</reference>
<feature type="compositionally biased region" description="Basic residues" evidence="1">
    <location>
        <begin position="230"/>
        <end position="249"/>
    </location>
</feature>
<dbReference type="InterPro" id="IPR001579">
    <property type="entry name" value="Glyco_hydro_18_chit_AS"/>
</dbReference>
<evidence type="ECO:0000313" key="4">
    <source>
        <dbReference type="Proteomes" id="UP000784294"/>
    </source>
</evidence>
<dbReference type="GO" id="GO:0004553">
    <property type="term" value="F:hydrolase activity, hydrolyzing O-glycosyl compounds"/>
    <property type="evidence" value="ECO:0007669"/>
    <property type="project" value="InterPro"/>
</dbReference>
<proteinExistence type="predicted"/>
<keyword evidence="2" id="KW-0472">Membrane</keyword>
<feature type="transmembrane region" description="Helical" evidence="2">
    <location>
        <begin position="138"/>
        <end position="161"/>
    </location>
</feature>
<keyword evidence="2" id="KW-1133">Transmembrane helix</keyword>
<gene>
    <name evidence="3" type="ORF">PXEA_LOCUS33093</name>
</gene>
<dbReference type="Proteomes" id="UP000784294">
    <property type="component" value="Unassembled WGS sequence"/>
</dbReference>
<comment type="caution">
    <text evidence="3">The sequence shown here is derived from an EMBL/GenBank/DDBJ whole genome shotgun (WGS) entry which is preliminary data.</text>
</comment>
<keyword evidence="4" id="KW-1185">Reference proteome</keyword>
<dbReference type="GO" id="GO:0005975">
    <property type="term" value="P:carbohydrate metabolic process"/>
    <property type="evidence" value="ECO:0007669"/>
    <property type="project" value="InterPro"/>
</dbReference>
<name>A0A3S5CQD6_9PLAT</name>
<accession>A0A3S5CQD6</accession>
<evidence type="ECO:0000313" key="3">
    <source>
        <dbReference type="EMBL" id="VEL39653.1"/>
    </source>
</evidence>
<organism evidence="3 4">
    <name type="scientific">Protopolystoma xenopodis</name>
    <dbReference type="NCBI Taxonomy" id="117903"/>
    <lineage>
        <taxon>Eukaryota</taxon>
        <taxon>Metazoa</taxon>
        <taxon>Spiralia</taxon>
        <taxon>Lophotrochozoa</taxon>
        <taxon>Platyhelminthes</taxon>
        <taxon>Monogenea</taxon>
        <taxon>Polyopisthocotylea</taxon>
        <taxon>Polystomatidea</taxon>
        <taxon>Polystomatidae</taxon>
        <taxon>Protopolystoma</taxon>
    </lineage>
</organism>
<dbReference type="PROSITE" id="PS01095">
    <property type="entry name" value="GH18_1"/>
    <property type="match status" value="1"/>
</dbReference>
<evidence type="ECO:0000256" key="1">
    <source>
        <dbReference type="SAM" id="MobiDB-lite"/>
    </source>
</evidence>
<evidence type="ECO:0000256" key="2">
    <source>
        <dbReference type="SAM" id="Phobius"/>
    </source>
</evidence>
<dbReference type="AlphaFoldDB" id="A0A3S5CQD6"/>
<feature type="region of interest" description="Disordered" evidence="1">
    <location>
        <begin position="219"/>
        <end position="249"/>
    </location>
</feature>
<protein>
    <submittedName>
        <fullName evidence="3">Uncharacterized protein</fullName>
    </submittedName>
</protein>
<keyword evidence="2" id="KW-0812">Transmembrane</keyword>